<sequence length="56" mass="6143">MAFNQKGVVQPKESSFDLITIDDSVKEDADAKAILDQYKADIQDLKTEKVGSADVL</sequence>
<accession>A0A5S9M4W2</accession>
<evidence type="ECO:0000313" key="2">
    <source>
        <dbReference type="Proteomes" id="UP000464658"/>
    </source>
</evidence>
<dbReference type="EMBL" id="AP021906">
    <property type="protein sequence ID" value="BBP87845.1"/>
    <property type="molecule type" value="Genomic_DNA"/>
</dbReference>
<organism evidence="1 2">
    <name type="scientific">Bacillus safensis</name>
    <dbReference type="NCBI Taxonomy" id="561879"/>
    <lineage>
        <taxon>Bacteria</taxon>
        <taxon>Bacillati</taxon>
        <taxon>Bacillota</taxon>
        <taxon>Bacilli</taxon>
        <taxon>Bacillales</taxon>
        <taxon>Bacillaceae</taxon>
        <taxon>Bacillus</taxon>
    </lineage>
</organism>
<dbReference type="AlphaFoldDB" id="A0A5S9M4W2"/>
<proteinExistence type="predicted"/>
<reference evidence="1 2" key="1">
    <citation type="submission" date="2019-12" db="EMBL/GenBank/DDBJ databases">
        <title>Full genome sequence of a Bacillus safensis strain isolated from commercially available natto in Indonesia.</title>
        <authorList>
            <person name="Yoshida M."/>
            <person name="Uomi M."/>
            <person name="Waturangi D."/>
            <person name="Ekaputri J.J."/>
            <person name="Setiamarga D.H.E."/>
        </authorList>
    </citation>
    <scope>NUCLEOTIDE SEQUENCE [LARGE SCALE GENOMIC DNA]</scope>
    <source>
        <strain evidence="1 2">IDN1</strain>
    </source>
</reference>
<dbReference type="Proteomes" id="UP000464658">
    <property type="component" value="Chromosome"/>
</dbReference>
<gene>
    <name evidence="1" type="ORF">BsIDN1_14630</name>
</gene>
<evidence type="ECO:0000313" key="1">
    <source>
        <dbReference type="EMBL" id="BBP87845.1"/>
    </source>
</evidence>
<name>A0A5S9M4W2_BACIA</name>
<protein>
    <submittedName>
        <fullName evidence="1">Uncharacterized protein</fullName>
    </submittedName>
</protein>